<dbReference type="InterPro" id="IPR000232">
    <property type="entry name" value="HSF_DNA-bd"/>
</dbReference>
<dbReference type="InterPro" id="IPR036390">
    <property type="entry name" value="WH_DNA-bd_sf"/>
</dbReference>
<protein>
    <recommendedName>
        <fullName evidence="6">HSF-type DNA-binding domain-containing protein</fullName>
    </recommendedName>
</protein>
<dbReference type="SMART" id="SM00415">
    <property type="entry name" value="HSF"/>
    <property type="match status" value="1"/>
</dbReference>
<dbReference type="Pfam" id="PF00447">
    <property type="entry name" value="HSF_DNA-bind"/>
    <property type="match status" value="1"/>
</dbReference>
<comment type="similarity">
    <text evidence="4">Belongs to the HSF family.</text>
</comment>
<proteinExistence type="inferred from homology"/>
<evidence type="ECO:0000259" key="6">
    <source>
        <dbReference type="SMART" id="SM00415"/>
    </source>
</evidence>
<name>A0ABD3Q3L7_9STRA</name>
<dbReference type="AlphaFoldDB" id="A0ABD3Q3L7"/>
<dbReference type="GO" id="GO:0005634">
    <property type="term" value="C:nucleus"/>
    <property type="evidence" value="ECO:0007669"/>
    <property type="project" value="UniProtKB-SubCell"/>
</dbReference>
<gene>
    <name evidence="7" type="ORF">HJC23_008017</name>
</gene>
<organism evidence="7 8">
    <name type="scientific">Cyclotella cryptica</name>
    <dbReference type="NCBI Taxonomy" id="29204"/>
    <lineage>
        <taxon>Eukaryota</taxon>
        <taxon>Sar</taxon>
        <taxon>Stramenopiles</taxon>
        <taxon>Ochrophyta</taxon>
        <taxon>Bacillariophyta</taxon>
        <taxon>Coscinodiscophyceae</taxon>
        <taxon>Thalassiosirophycidae</taxon>
        <taxon>Stephanodiscales</taxon>
        <taxon>Stephanodiscaceae</taxon>
        <taxon>Cyclotella</taxon>
    </lineage>
</organism>
<sequence length="393" mass="44476">MNTGRIDPLAILAIEADARARAVQETDKQAFCMGTSTSQIKCPSMILPSATPCHPIPIGRPEAHVYSSNVGQVVYPSIKETQLTEASYRDGHMPSLPSVASTSTRLGLHRSSPLPAISCLGPSSAPSSPAQEQSNRRKPSFALKLHALLADKNCRSAITWMPSGKSFCILDKEEFANKWLPKYFGEAKFESFSRRLKRWGFHKMFVAGQSQVAYFHDHFQRDRLDLSKMMKGNGSNRINGSLGEVFDPEQYENFSTHQEIAELKRLAEALKRDDVHNRERQYQLQMTPPPPHSRQVSLAHPWSTFVMDRSAIAARPYHQKCYIDPAPMTTVGFQPQDSRRNIMRHQMRACRSSDTSVANELVNIEDDISRCEEQLAILNRLKMLKEQYYACYL</sequence>
<evidence type="ECO:0000256" key="4">
    <source>
        <dbReference type="RuleBase" id="RU004020"/>
    </source>
</evidence>
<evidence type="ECO:0000313" key="8">
    <source>
        <dbReference type="Proteomes" id="UP001516023"/>
    </source>
</evidence>
<dbReference type="SUPFAM" id="SSF46785">
    <property type="entry name" value="Winged helix' DNA-binding domain"/>
    <property type="match status" value="1"/>
</dbReference>
<keyword evidence="8" id="KW-1185">Reference proteome</keyword>
<accession>A0ABD3Q3L7</accession>
<comment type="caution">
    <text evidence="7">The sequence shown here is derived from an EMBL/GenBank/DDBJ whole genome shotgun (WGS) entry which is preliminary data.</text>
</comment>
<dbReference type="PRINTS" id="PR00056">
    <property type="entry name" value="HSFDOMAIN"/>
</dbReference>
<comment type="subcellular location">
    <subcellularLocation>
        <location evidence="1">Nucleus</location>
    </subcellularLocation>
</comment>
<dbReference type="Proteomes" id="UP001516023">
    <property type="component" value="Unassembled WGS sequence"/>
</dbReference>
<feature type="region of interest" description="Disordered" evidence="5">
    <location>
        <begin position="87"/>
        <end position="108"/>
    </location>
</feature>
<keyword evidence="3" id="KW-0539">Nucleus</keyword>
<feature type="domain" description="HSF-type DNA-binding" evidence="6">
    <location>
        <begin position="137"/>
        <end position="233"/>
    </location>
</feature>
<dbReference type="GO" id="GO:0003677">
    <property type="term" value="F:DNA binding"/>
    <property type="evidence" value="ECO:0007669"/>
    <property type="project" value="UniProtKB-KW"/>
</dbReference>
<dbReference type="FunFam" id="1.10.10.10:FF:000479">
    <property type="entry name" value="Predicted protein"/>
    <property type="match status" value="1"/>
</dbReference>
<keyword evidence="2" id="KW-0238">DNA-binding</keyword>
<dbReference type="Gene3D" id="1.10.10.10">
    <property type="entry name" value="Winged helix-like DNA-binding domain superfamily/Winged helix DNA-binding domain"/>
    <property type="match status" value="1"/>
</dbReference>
<evidence type="ECO:0000256" key="3">
    <source>
        <dbReference type="ARBA" id="ARBA00023242"/>
    </source>
</evidence>
<dbReference type="PANTHER" id="PTHR10015:SF206">
    <property type="entry name" value="HSF-TYPE DNA-BINDING DOMAIN-CONTAINING PROTEIN"/>
    <property type="match status" value="1"/>
</dbReference>
<evidence type="ECO:0000256" key="2">
    <source>
        <dbReference type="ARBA" id="ARBA00023125"/>
    </source>
</evidence>
<dbReference type="PANTHER" id="PTHR10015">
    <property type="entry name" value="HEAT SHOCK TRANSCRIPTION FACTOR"/>
    <property type="match status" value="1"/>
</dbReference>
<reference evidence="7 8" key="1">
    <citation type="journal article" date="2020" name="G3 (Bethesda)">
        <title>Improved Reference Genome for Cyclotella cryptica CCMP332, a Model for Cell Wall Morphogenesis, Salinity Adaptation, and Lipid Production in Diatoms (Bacillariophyta).</title>
        <authorList>
            <person name="Roberts W.R."/>
            <person name="Downey K.M."/>
            <person name="Ruck E.C."/>
            <person name="Traller J.C."/>
            <person name="Alverson A.J."/>
        </authorList>
    </citation>
    <scope>NUCLEOTIDE SEQUENCE [LARGE SCALE GENOMIC DNA]</scope>
    <source>
        <strain evidence="7 8">CCMP332</strain>
    </source>
</reference>
<dbReference type="InterPro" id="IPR036388">
    <property type="entry name" value="WH-like_DNA-bd_sf"/>
</dbReference>
<evidence type="ECO:0000256" key="1">
    <source>
        <dbReference type="ARBA" id="ARBA00004123"/>
    </source>
</evidence>
<dbReference type="EMBL" id="JABMIG020000079">
    <property type="protein sequence ID" value="KAL3794561.1"/>
    <property type="molecule type" value="Genomic_DNA"/>
</dbReference>
<evidence type="ECO:0000313" key="7">
    <source>
        <dbReference type="EMBL" id="KAL3794561.1"/>
    </source>
</evidence>
<evidence type="ECO:0000256" key="5">
    <source>
        <dbReference type="SAM" id="MobiDB-lite"/>
    </source>
</evidence>